<evidence type="ECO:0000313" key="4">
    <source>
        <dbReference type="RefSeq" id="XP_035689088.1"/>
    </source>
</evidence>
<reference evidence="3" key="1">
    <citation type="journal article" date="2020" name="Nat. Ecol. Evol.">
        <title>Deeply conserved synteny resolves early events in vertebrate evolution.</title>
        <authorList>
            <person name="Simakov O."/>
            <person name="Marletaz F."/>
            <person name="Yue J.X."/>
            <person name="O'Connell B."/>
            <person name="Jenkins J."/>
            <person name="Brandt A."/>
            <person name="Calef R."/>
            <person name="Tung C.H."/>
            <person name="Huang T.K."/>
            <person name="Schmutz J."/>
            <person name="Satoh N."/>
            <person name="Yu J.K."/>
            <person name="Putnam N.H."/>
            <person name="Green R.E."/>
            <person name="Rokhsar D.S."/>
        </authorList>
    </citation>
    <scope>NUCLEOTIDE SEQUENCE [LARGE SCALE GENOMIC DNA]</scope>
    <source>
        <strain evidence="3">S238N-H82</strain>
    </source>
</reference>
<dbReference type="GeneID" id="118424566"/>
<protein>
    <submittedName>
        <fullName evidence="4">P2X purinoceptor 7-like</fullName>
    </submittedName>
</protein>
<feature type="region of interest" description="Disordered" evidence="1">
    <location>
        <begin position="1"/>
        <end position="86"/>
    </location>
</feature>
<sequence>MSDDMDEVEQFSDSSSSVEAFFEVEGESVPSPADVGGVVAYRYEPYLDEQQSDGEEDLDGGQDTDNSVGNAEVGAEGGMADRSGRQENTEWCSCGHCTTMPTTTECVCCHEVQQINVKRQQLVHMMVPVPGCITLHPGLPAVCLDPWGLQCAYYHYRQDQGPLSLSDNHERYRYIAYRQFVRWCWGWLGAKIRVVIPACAVNKIRETFPSEEYTGFKYPPLD</sequence>
<reference evidence="4" key="2">
    <citation type="submission" date="2025-08" db="UniProtKB">
        <authorList>
            <consortium name="RefSeq"/>
        </authorList>
    </citation>
    <scope>IDENTIFICATION</scope>
    <source>
        <strain evidence="4">S238N-H82</strain>
        <tissue evidence="4">Testes</tissue>
    </source>
</reference>
<feature type="domain" description="P2X purinoreceptor 7 intracellular" evidence="2">
    <location>
        <begin position="81"/>
        <end position="217"/>
    </location>
</feature>
<dbReference type="AlphaFoldDB" id="A0A9J7LV30"/>
<dbReference type="OMA" id="HERYRYI"/>
<keyword evidence="3" id="KW-1185">Reference proteome</keyword>
<feature type="compositionally biased region" description="Acidic residues" evidence="1">
    <location>
        <begin position="46"/>
        <end position="62"/>
    </location>
</feature>
<name>A0A9J7LV30_BRAFL</name>
<accession>A0A9J7LV30</accession>
<dbReference type="RefSeq" id="XP_035689088.1">
    <property type="nucleotide sequence ID" value="XM_035833195.1"/>
</dbReference>
<dbReference type="InterPro" id="IPR046815">
    <property type="entry name" value="P2RX7_C"/>
</dbReference>
<gene>
    <name evidence="4" type="primary">LOC118424566</name>
</gene>
<dbReference type="Proteomes" id="UP000001554">
    <property type="component" value="Chromosome 1"/>
</dbReference>
<organism evidence="3 4">
    <name type="scientific">Branchiostoma floridae</name>
    <name type="common">Florida lancelet</name>
    <name type="synonym">Amphioxus</name>
    <dbReference type="NCBI Taxonomy" id="7739"/>
    <lineage>
        <taxon>Eukaryota</taxon>
        <taxon>Metazoa</taxon>
        <taxon>Chordata</taxon>
        <taxon>Cephalochordata</taxon>
        <taxon>Leptocardii</taxon>
        <taxon>Amphioxiformes</taxon>
        <taxon>Branchiostomatidae</taxon>
        <taxon>Branchiostoma</taxon>
    </lineage>
</organism>
<feature type="compositionally biased region" description="Low complexity" evidence="1">
    <location>
        <begin position="11"/>
        <end position="29"/>
    </location>
</feature>
<dbReference type="PANTHER" id="PTHR36981:SF1">
    <property type="entry name" value="P2X PURINORECEPTOR 7 INTRACELLULAR DOMAIN-CONTAINING PROTEIN"/>
    <property type="match status" value="1"/>
</dbReference>
<dbReference type="Pfam" id="PF20478">
    <property type="entry name" value="P2RX7_C"/>
    <property type="match status" value="1"/>
</dbReference>
<evidence type="ECO:0000313" key="3">
    <source>
        <dbReference type="Proteomes" id="UP000001554"/>
    </source>
</evidence>
<proteinExistence type="predicted"/>
<feature type="compositionally biased region" description="Acidic residues" evidence="1">
    <location>
        <begin position="1"/>
        <end position="10"/>
    </location>
</feature>
<dbReference type="OrthoDB" id="9898867at2759"/>
<dbReference type="PANTHER" id="PTHR36981">
    <property type="entry name" value="ZGC:195170"/>
    <property type="match status" value="1"/>
</dbReference>
<evidence type="ECO:0000259" key="2">
    <source>
        <dbReference type="Pfam" id="PF20478"/>
    </source>
</evidence>
<evidence type="ECO:0000256" key="1">
    <source>
        <dbReference type="SAM" id="MobiDB-lite"/>
    </source>
</evidence>
<dbReference type="KEGG" id="bfo:118424566"/>